<dbReference type="GO" id="GO:0003824">
    <property type="term" value="F:catalytic activity"/>
    <property type="evidence" value="ECO:0007669"/>
    <property type="project" value="InterPro"/>
</dbReference>
<evidence type="ECO:0000313" key="9">
    <source>
        <dbReference type="EMBL" id="ADG81656.1"/>
    </source>
</evidence>
<dbReference type="PANTHER" id="PTHR43409">
    <property type="entry name" value="ANAEROBIC MAGNESIUM-PROTOPORPHYRIN IX MONOMETHYL ESTER CYCLASE-RELATED"/>
    <property type="match status" value="1"/>
</dbReference>
<dbReference type="STRING" id="635013.TherJR_0789"/>
<proteinExistence type="predicted"/>
<keyword evidence="5" id="KW-0408">Iron</keyword>
<dbReference type="CDD" id="cd02068">
    <property type="entry name" value="radical_SAM_B12_BD"/>
    <property type="match status" value="1"/>
</dbReference>
<comment type="cofactor">
    <cofactor evidence="1">
        <name>[4Fe-4S] cluster</name>
        <dbReference type="ChEBI" id="CHEBI:49883"/>
    </cofactor>
</comment>
<keyword evidence="4" id="KW-0479">Metal-binding</keyword>
<dbReference type="Gene3D" id="3.80.30.20">
    <property type="entry name" value="tm_1862 like domain"/>
    <property type="match status" value="1"/>
</dbReference>
<keyword evidence="2" id="KW-0004">4Fe-4S</keyword>
<dbReference type="NCBIfam" id="TIGR04013">
    <property type="entry name" value="B12_SAM_MJ_1487"/>
    <property type="match status" value="1"/>
</dbReference>
<keyword evidence="3" id="KW-0949">S-adenosyl-L-methionine</keyword>
<dbReference type="InterPro" id="IPR006158">
    <property type="entry name" value="Cobalamin-bd"/>
</dbReference>
<dbReference type="SFLD" id="SFLDS00029">
    <property type="entry name" value="Radical_SAM"/>
    <property type="match status" value="1"/>
</dbReference>
<name>D5XCN0_THEPJ</name>
<dbReference type="SUPFAM" id="SSF102114">
    <property type="entry name" value="Radical SAM enzymes"/>
    <property type="match status" value="1"/>
</dbReference>
<dbReference type="InterPro" id="IPR023980">
    <property type="entry name" value="CHP04013_B12-bd/rSAM"/>
</dbReference>
<dbReference type="GO" id="GO:0031419">
    <property type="term" value="F:cobalamin binding"/>
    <property type="evidence" value="ECO:0007669"/>
    <property type="project" value="InterPro"/>
</dbReference>
<evidence type="ECO:0000313" key="10">
    <source>
        <dbReference type="Proteomes" id="UP000002377"/>
    </source>
</evidence>
<dbReference type="Pfam" id="PF02310">
    <property type="entry name" value="B12-binding"/>
    <property type="match status" value="1"/>
</dbReference>
<protein>
    <submittedName>
        <fullName evidence="9">Radical SAM domain protein</fullName>
    </submittedName>
</protein>
<dbReference type="GO" id="GO:0051539">
    <property type="term" value="F:4 iron, 4 sulfur cluster binding"/>
    <property type="evidence" value="ECO:0007669"/>
    <property type="project" value="UniProtKB-KW"/>
</dbReference>
<dbReference type="PROSITE" id="PS51918">
    <property type="entry name" value="RADICAL_SAM"/>
    <property type="match status" value="1"/>
</dbReference>
<dbReference type="CDD" id="cd01335">
    <property type="entry name" value="Radical_SAM"/>
    <property type="match status" value="1"/>
</dbReference>
<dbReference type="AlphaFoldDB" id="D5XCN0"/>
<dbReference type="InterPro" id="IPR020612">
    <property type="entry name" value="Methylthiotransferase_CS"/>
</dbReference>
<dbReference type="InterPro" id="IPR058240">
    <property type="entry name" value="rSAM_sf"/>
</dbReference>
<dbReference type="SFLD" id="SFLDG01082">
    <property type="entry name" value="B12-binding_domain_containing"/>
    <property type="match status" value="1"/>
</dbReference>
<dbReference type="HOGENOM" id="CLU_042889_0_0_9"/>
<organism evidence="9 10">
    <name type="scientific">Thermincola potens (strain JR)</name>
    <dbReference type="NCBI Taxonomy" id="635013"/>
    <lineage>
        <taxon>Bacteria</taxon>
        <taxon>Bacillati</taxon>
        <taxon>Bacillota</taxon>
        <taxon>Clostridia</taxon>
        <taxon>Eubacteriales</taxon>
        <taxon>Thermincolaceae</taxon>
        <taxon>Thermincola</taxon>
    </lineage>
</organism>
<feature type="domain" description="Radical SAM core" evidence="8">
    <location>
        <begin position="186"/>
        <end position="426"/>
    </location>
</feature>
<keyword evidence="6" id="KW-0411">Iron-sulfur</keyword>
<evidence type="ECO:0000259" key="8">
    <source>
        <dbReference type="PROSITE" id="PS51918"/>
    </source>
</evidence>
<reference evidence="9 10" key="1">
    <citation type="submission" date="2010-05" db="EMBL/GenBank/DDBJ databases">
        <title>Complete sequence of Thermincola sp. JR.</title>
        <authorList>
            <consortium name="US DOE Joint Genome Institute"/>
            <person name="Lucas S."/>
            <person name="Copeland A."/>
            <person name="Lapidus A."/>
            <person name="Cheng J.-F."/>
            <person name="Bruce D."/>
            <person name="Goodwin L."/>
            <person name="Pitluck S."/>
            <person name="Chertkov O."/>
            <person name="Detter J.C."/>
            <person name="Han C."/>
            <person name="Tapia R."/>
            <person name="Land M."/>
            <person name="Hauser L."/>
            <person name="Kyrpides N."/>
            <person name="Mikhailova N."/>
            <person name="Hazen T.C."/>
            <person name="Woyke T."/>
        </authorList>
    </citation>
    <scope>NUCLEOTIDE SEQUENCE [LARGE SCALE GENOMIC DNA]</scope>
    <source>
        <strain evidence="9 10">JR</strain>
    </source>
</reference>
<evidence type="ECO:0000256" key="4">
    <source>
        <dbReference type="ARBA" id="ARBA00022723"/>
    </source>
</evidence>
<dbReference type="GO" id="GO:0046872">
    <property type="term" value="F:metal ion binding"/>
    <property type="evidence" value="ECO:0007669"/>
    <property type="project" value="UniProtKB-KW"/>
</dbReference>
<dbReference type="InterPro" id="IPR007197">
    <property type="entry name" value="rSAM"/>
</dbReference>
<dbReference type="InterPro" id="IPR051198">
    <property type="entry name" value="BchE-like"/>
</dbReference>
<sequence length="443" mass="49577">MTNWTGDRQNQVLGLVKLNSDMALVFYYPKPNRYSINTLAGALEETPEFGELSMYFVESERDLFTGLKTITGKHRKVVVGLSFFTPQLWETAALISRLKKEYGNAIFLIAGGPHPTGDPEGTLGLGVDVVVRGEGEETLVELLGKFGREEDYTSVKGIVYMEKRGGIRFTGRRRPVNLNKYPPFAIKHRLFSPIEITRGCPYLCSFCQTGHIFGPQPRHRSIENILGYVRLLTERGLTDIKFITPNAFSYGSPDGKTINVNKLEALLRGVRAIIGNRGRIFMGSFPSEVRPEHVTEETVNLVRKYANNDNLIIGAQSGSQRILDLCHRGHKVEDIFRAVDITVRAGLVANVDFIFGLPGEEPADVKQTIQVIKELVERGARVHAHTFMPLPQTAFAKKPAGRISKELENLINILNASHKVYGHWREQEKLAEKIARYLTGGCL</sequence>
<dbReference type="InterPro" id="IPR006638">
    <property type="entry name" value="Elp3/MiaA/NifB-like_rSAM"/>
</dbReference>
<dbReference type="eggNOG" id="COG1032">
    <property type="taxonomic scope" value="Bacteria"/>
</dbReference>
<dbReference type="PROSITE" id="PS01278">
    <property type="entry name" value="MTTASE_RADICAL"/>
    <property type="match status" value="1"/>
</dbReference>
<evidence type="ECO:0000256" key="5">
    <source>
        <dbReference type="ARBA" id="ARBA00023004"/>
    </source>
</evidence>
<evidence type="ECO:0000256" key="6">
    <source>
        <dbReference type="ARBA" id="ARBA00023014"/>
    </source>
</evidence>
<accession>D5XCN0</accession>
<dbReference type="Gene3D" id="3.40.50.280">
    <property type="entry name" value="Cobalamin-binding domain"/>
    <property type="match status" value="1"/>
</dbReference>
<evidence type="ECO:0000259" key="7">
    <source>
        <dbReference type="PROSITE" id="PS51332"/>
    </source>
</evidence>
<dbReference type="InterPro" id="IPR023404">
    <property type="entry name" value="rSAM_horseshoe"/>
</dbReference>
<evidence type="ECO:0000256" key="1">
    <source>
        <dbReference type="ARBA" id="ARBA00001966"/>
    </source>
</evidence>
<dbReference type="PANTHER" id="PTHR43409:SF17">
    <property type="entry name" value="METHYLTHIOTRANSFERASE MJ0865-RELATED"/>
    <property type="match status" value="1"/>
</dbReference>
<evidence type="ECO:0000256" key="2">
    <source>
        <dbReference type="ARBA" id="ARBA00022485"/>
    </source>
</evidence>
<dbReference type="PROSITE" id="PS51332">
    <property type="entry name" value="B12_BINDING"/>
    <property type="match status" value="1"/>
</dbReference>
<dbReference type="Proteomes" id="UP000002377">
    <property type="component" value="Chromosome"/>
</dbReference>
<dbReference type="SMART" id="SM00729">
    <property type="entry name" value="Elp3"/>
    <property type="match status" value="1"/>
</dbReference>
<evidence type="ECO:0000256" key="3">
    <source>
        <dbReference type="ARBA" id="ARBA00022691"/>
    </source>
</evidence>
<gene>
    <name evidence="9" type="ordered locus">TherJR_0789</name>
</gene>
<feature type="domain" description="B12-binding" evidence="7">
    <location>
        <begin position="17"/>
        <end position="153"/>
    </location>
</feature>
<dbReference type="RefSeq" id="WP_013119677.1">
    <property type="nucleotide sequence ID" value="NC_014152.1"/>
</dbReference>
<keyword evidence="10" id="KW-1185">Reference proteome</keyword>
<dbReference type="Pfam" id="PF04055">
    <property type="entry name" value="Radical_SAM"/>
    <property type="match status" value="1"/>
</dbReference>
<dbReference type="EMBL" id="CP002028">
    <property type="protein sequence ID" value="ADG81656.1"/>
    <property type="molecule type" value="Genomic_DNA"/>
</dbReference>
<dbReference type="KEGG" id="tjr:TherJR_0789"/>